<dbReference type="GO" id="GO:0005524">
    <property type="term" value="F:ATP binding"/>
    <property type="evidence" value="ECO:0007669"/>
    <property type="project" value="UniProtKB-KW"/>
</dbReference>
<comment type="subcellular location">
    <subcellularLocation>
        <location evidence="1">Cytoplasm</location>
    </subcellularLocation>
</comment>
<evidence type="ECO:0000256" key="9">
    <source>
        <dbReference type="ARBA" id="ARBA00022842"/>
    </source>
</evidence>
<dbReference type="EMBL" id="FOQH01000002">
    <property type="protein sequence ID" value="SFH81226.1"/>
    <property type="molecule type" value="Genomic_DNA"/>
</dbReference>
<evidence type="ECO:0000313" key="11">
    <source>
        <dbReference type="EMBL" id="SFH81226.1"/>
    </source>
</evidence>
<evidence type="ECO:0000256" key="7">
    <source>
        <dbReference type="ARBA" id="ARBA00022741"/>
    </source>
</evidence>
<evidence type="ECO:0000256" key="6">
    <source>
        <dbReference type="ARBA" id="ARBA00022723"/>
    </source>
</evidence>
<reference evidence="11 12" key="1">
    <citation type="submission" date="2016-10" db="EMBL/GenBank/DDBJ databases">
        <authorList>
            <person name="de Groot N.N."/>
        </authorList>
    </citation>
    <scope>NUCLEOTIDE SEQUENCE [LARGE SCALE GENOMIC DNA]</scope>
    <source>
        <strain evidence="11 12">CGMCC 1.11030</strain>
    </source>
</reference>
<dbReference type="InterPro" id="IPR027417">
    <property type="entry name" value="P-loop_NTPase"/>
</dbReference>
<dbReference type="GO" id="GO:0002949">
    <property type="term" value="P:tRNA threonylcarbamoyladenosine modification"/>
    <property type="evidence" value="ECO:0007669"/>
    <property type="project" value="InterPro"/>
</dbReference>
<dbReference type="OrthoDB" id="9800307at2"/>
<evidence type="ECO:0000256" key="2">
    <source>
        <dbReference type="ARBA" id="ARBA00007599"/>
    </source>
</evidence>
<dbReference type="PANTHER" id="PTHR33540">
    <property type="entry name" value="TRNA THREONYLCARBAMOYLADENOSINE BIOSYNTHESIS PROTEIN TSAE"/>
    <property type="match status" value="1"/>
</dbReference>
<dbReference type="Gene3D" id="3.40.50.300">
    <property type="entry name" value="P-loop containing nucleotide triphosphate hydrolases"/>
    <property type="match status" value="1"/>
</dbReference>
<keyword evidence="6" id="KW-0479">Metal-binding</keyword>
<keyword evidence="7" id="KW-0547">Nucleotide-binding</keyword>
<dbReference type="Proteomes" id="UP000199377">
    <property type="component" value="Unassembled WGS sequence"/>
</dbReference>
<dbReference type="RefSeq" id="WP_092858351.1">
    <property type="nucleotide sequence ID" value="NZ_FOQH01000002.1"/>
</dbReference>
<evidence type="ECO:0000256" key="10">
    <source>
        <dbReference type="ARBA" id="ARBA00032441"/>
    </source>
</evidence>
<name>A0A1I3D3I2_9RHOB</name>
<accession>A0A1I3D3I2</accession>
<dbReference type="GO" id="GO:0046872">
    <property type="term" value="F:metal ion binding"/>
    <property type="evidence" value="ECO:0007669"/>
    <property type="project" value="UniProtKB-KW"/>
</dbReference>
<dbReference type="InterPro" id="IPR003442">
    <property type="entry name" value="T6A_TsaE"/>
</dbReference>
<dbReference type="STRING" id="1114924.SAMN05216258_102363"/>
<keyword evidence="4" id="KW-0963">Cytoplasm</keyword>
<dbReference type="Pfam" id="PF02367">
    <property type="entry name" value="TsaE"/>
    <property type="match status" value="1"/>
</dbReference>
<keyword evidence="8" id="KW-0067">ATP-binding</keyword>
<dbReference type="SUPFAM" id="SSF52540">
    <property type="entry name" value="P-loop containing nucleoside triphosphate hydrolases"/>
    <property type="match status" value="1"/>
</dbReference>
<organism evidence="11 12">
    <name type="scientific">Albimonas pacifica</name>
    <dbReference type="NCBI Taxonomy" id="1114924"/>
    <lineage>
        <taxon>Bacteria</taxon>
        <taxon>Pseudomonadati</taxon>
        <taxon>Pseudomonadota</taxon>
        <taxon>Alphaproteobacteria</taxon>
        <taxon>Rhodobacterales</taxon>
        <taxon>Paracoccaceae</taxon>
        <taxon>Albimonas</taxon>
    </lineage>
</organism>
<dbReference type="AlphaFoldDB" id="A0A1I3D3I2"/>
<dbReference type="GO" id="GO:0005737">
    <property type="term" value="C:cytoplasm"/>
    <property type="evidence" value="ECO:0007669"/>
    <property type="project" value="UniProtKB-SubCell"/>
</dbReference>
<keyword evidence="9" id="KW-0460">Magnesium</keyword>
<dbReference type="NCBIfam" id="TIGR00150">
    <property type="entry name" value="T6A_YjeE"/>
    <property type="match status" value="1"/>
</dbReference>
<gene>
    <name evidence="11" type="ORF">SAMN05216258_102363</name>
</gene>
<evidence type="ECO:0000256" key="4">
    <source>
        <dbReference type="ARBA" id="ARBA00022490"/>
    </source>
</evidence>
<evidence type="ECO:0000256" key="8">
    <source>
        <dbReference type="ARBA" id="ARBA00022840"/>
    </source>
</evidence>
<keyword evidence="12" id="KW-1185">Reference proteome</keyword>
<dbReference type="PANTHER" id="PTHR33540:SF2">
    <property type="entry name" value="TRNA THREONYLCARBAMOYLADENOSINE BIOSYNTHESIS PROTEIN TSAE"/>
    <property type="match status" value="1"/>
</dbReference>
<evidence type="ECO:0000256" key="5">
    <source>
        <dbReference type="ARBA" id="ARBA00022694"/>
    </source>
</evidence>
<protein>
    <recommendedName>
        <fullName evidence="3">tRNA threonylcarbamoyladenosine biosynthesis protein TsaE</fullName>
    </recommendedName>
    <alternativeName>
        <fullName evidence="10">t(6)A37 threonylcarbamoyladenosine biosynthesis protein TsaE</fullName>
    </alternativeName>
</protein>
<evidence type="ECO:0000313" key="12">
    <source>
        <dbReference type="Proteomes" id="UP000199377"/>
    </source>
</evidence>
<comment type="similarity">
    <text evidence="2">Belongs to the TsaE family.</text>
</comment>
<evidence type="ECO:0000256" key="3">
    <source>
        <dbReference type="ARBA" id="ARBA00019010"/>
    </source>
</evidence>
<sequence>MSLRSDAAAPAPALRRLLADAEATDRLGAALGLALAPGDAVMLSGDLGAGKSALARAAISAILAQEDRVEDIPSPSFTLVQSYDSARGEIWHADLHRLGGPAAIPELGLEEAFEDAICLVEWPERLGPLAPARRLEIALAFPPGDGEGRLLEVRPVGPGWEAALAALGR</sequence>
<evidence type="ECO:0000256" key="1">
    <source>
        <dbReference type="ARBA" id="ARBA00004496"/>
    </source>
</evidence>
<proteinExistence type="inferred from homology"/>
<keyword evidence="5" id="KW-0819">tRNA processing</keyword>